<protein>
    <submittedName>
        <fullName evidence="3">Transcriptional regulator, XRE family</fullName>
    </submittedName>
</protein>
<dbReference type="GO" id="GO:0003677">
    <property type="term" value="F:DNA binding"/>
    <property type="evidence" value="ECO:0007669"/>
    <property type="project" value="InterPro"/>
</dbReference>
<dbReference type="Pfam" id="PF01381">
    <property type="entry name" value="HTH_3"/>
    <property type="match status" value="1"/>
</dbReference>
<evidence type="ECO:0000259" key="2">
    <source>
        <dbReference type="PROSITE" id="PS50943"/>
    </source>
</evidence>
<dbReference type="eggNOG" id="COG1396">
    <property type="taxonomic scope" value="Bacteria"/>
</dbReference>
<gene>
    <name evidence="3" type="ordered locus">Ppro_1117</name>
</gene>
<reference evidence="3 4" key="1">
    <citation type="submission" date="2006-10" db="EMBL/GenBank/DDBJ databases">
        <title>Complete sequence of chromosome of Pelobacter propionicus DSM 2379.</title>
        <authorList>
            <consortium name="US DOE Joint Genome Institute"/>
            <person name="Copeland A."/>
            <person name="Lucas S."/>
            <person name="Lapidus A."/>
            <person name="Barry K."/>
            <person name="Detter J.C."/>
            <person name="Glavina del Rio T."/>
            <person name="Hammon N."/>
            <person name="Israni S."/>
            <person name="Dalin E."/>
            <person name="Tice H."/>
            <person name="Pitluck S."/>
            <person name="Saunders E."/>
            <person name="Brettin T."/>
            <person name="Bruce D."/>
            <person name="Han C."/>
            <person name="Tapia R."/>
            <person name="Schmutz J."/>
            <person name="Larimer F."/>
            <person name="Land M."/>
            <person name="Hauser L."/>
            <person name="Kyrpides N."/>
            <person name="Kim E."/>
            <person name="Lovley D."/>
            <person name="Richardson P."/>
        </authorList>
    </citation>
    <scope>NUCLEOTIDE SEQUENCE [LARGE SCALE GENOMIC DNA]</scope>
    <source>
        <strain evidence="4">DSM 2379 / NBRC 103807 / OttBd1</strain>
    </source>
</reference>
<dbReference type="SUPFAM" id="SSF47413">
    <property type="entry name" value="lambda repressor-like DNA-binding domains"/>
    <property type="match status" value="1"/>
</dbReference>
<evidence type="ECO:0000256" key="1">
    <source>
        <dbReference type="SAM" id="MobiDB-lite"/>
    </source>
</evidence>
<feature type="domain" description="HTH cro/C1-type" evidence="2">
    <location>
        <begin position="18"/>
        <end position="70"/>
    </location>
</feature>
<dbReference type="InterPro" id="IPR010982">
    <property type="entry name" value="Lambda_DNA-bd_dom_sf"/>
</dbReference>
<proteinExistence type="predicted"/>
<dbReference type="OrthoDB" id="5526581at2"/>
<dbReference type="PROSITE" id="PS50943">
    <property type="entry name" value="HTH_CROC1"/>
    <property type="match status" value="1"/>
</dbReference>
<accession>A1AN21</accession>
<feature type="region of interest" description="Disordered" evidence="1">
    <location>
        <begin position="152"/>
        <end position="189"/>
    </location>
</feature>
<evidence type="ECO:0000313" key="3">
    <source>
        <dbReference type="EMBL" id="ABK98741.1"/>
    </source>
</evidence>
<dbReference type="SMART" id="SM00530">
    <property type="entry name" value="HTH_XRE"/>
    <property type="match status" value="1"/>
</dbReference>
<organism evidence="3 4">
    <name type="scientific">Pelobacter propionicus (strain DSM 2379 / NBRC 103807 / OttBd1)</name>
    <dbReference type="NCBI Taxonomy" id="338966"/>
    <lineage>
        <taxon>Bacteria</taxon>
        <taxon>Pseudomonadati</taxon>
        <taxon>Thermodesulfobacteriota</taxon>
        <taxon>Desulfuromonadia</taxon>
        <taxon>Desulfuromonadales</taxon>
        <taxon>Desulfuromonadaceae</taxon>
        <taxon>Pelobacter</taxon>
    </lineage>
</organism>
<dbReference type="STRING" id="338966.Ppro_1117"/>
<sequence>MAKGSGSGKTPERLVEYINKAIAEKGQKALEIEVGLSTSMISRYKRGIGEPTASTLQKFADYFGVSVWELRGDDFSLELNKMSTSYETSNGTISENIDIDSINGETKKTLLRLSKDLLLDILSRATGSPKEEKQYVVSLNIENGKLVGATARPIAENETDTNAGTASNRDPDKPVRSKATNKNDKRKTN</sequence>
<keyword evidence="4" id="KW-1185">Reference proteome</keyword>
<dbReference type="Gene3D" id="1.10.260.40">
    <property type="entry name" value="lambda repressor-like DNA-binding domains"/>
    <property type="match status" value="1"/>
</dbReference>
<dbReference type="CDD" id="cd00093">
    <property type="entry name" value="HTH_XRE"/>
    <property type="match status" value="1"/>
</dbReference>
<dbReference type="Proteomes" id="UP000006732">
    <property type="component" value="Chromosome"/>
</dbReference>
<evidence type="ECO:0000313" key="4">
    <source>
        <dbReference type="Proteomes" id="UP000006732"/>
    </source>
</evidence>
<dbReference type="KEGG" id="ppd:Ppro_1117"/>
<dbReference type="HOGENOM" id="CLU_1433272_0_0_7"/>
<dbReference type="InterPro" id="IPR001387">
    <property type="entry name" value="Cro/C1-type_HTH"/>
</dbReference>
<dbReference type="AlphaFoldDB" id="A1AN21"/>
<feature type="compositionally biased region" description="Basic and acidic residues" evidence="1">
    <location>
        <begin position="169"/>
        <end position="189"/>
    </location>
</feature>
<dbReference type="EMBL" id="CP000482">
    <property type="protein sequence ID" value="ABK98741.1"/>
    <property type="molecule type" value="Genomic_DNA"/>
</dbReference>
<dbReference type="RefSeq" id="WP_011735044.1">
    <property type="nucleotide sequence ID" value="NC_008609.1"/>
</dbReference>
<name>A1AN21_PELPD</name>